<dbReference type="RefSeq" id="WP_115362352.1">
    <property type="nucleotide sequence ID" value="NZ_QDKL01000003.1"/>
</dbReference>
<feature type="transmembrane region" description="Helical" evidence="9">
    <location>
        <begin position="46"/>
        <end position="65"/>
    </location>
</feature>
<dbReference type="EMBL" id="QDKL01000003">
    <property type="protein sequence ID" value="RZF20491.1"/>
    <property type="molecule type" value="Genomic_DNA"/>
</dbReference>
<dbReference type="Proteomes" id="UP000443582">
    <property type="component" value="Unassembled WGS sequence"/>
</dbReference>
<feature type="transmembrane region" description="Helical" evidence="9">
    <location>
        <begin position="77"/>
        <end position="94"/>
    </location>
</feature>
<evidence type="ECO:0000256" key="2">
    <source>
        <dbReference type="ARBA" id="ARBA00022448"/>
    </source>
</evidence>
<protein>
    <submittedName>
        <fullName evidence="10">YeeE/YedE family protein</fullName>
    </submittedName>
</protein>
<feature type="transmembrane region" description="Helical" evidence="9">
    <location>
        <begin position="6"/>
        <end position="25"/>
    </location>
</feature>
<evidence type="ECO:0000256" key="6">
    <source>
        <dbReference type="ARBA" id="ARBA00022989"/>
    </source>
</evidence>
<evidence type="ECO:0000256" key="1">
    <source>
        <dbReference type="ARBA" id="ARBA00004429"/>
    </source>
</evidence>
<keyword evidence="6 9" id="KW-1133">Transmembrane helix</keyword>
<dbReference type="PANTHER" id="PTHR30574">
    <property type="entry name" value="INNER MEMBRANE PROTEIN YEDE"/>
    <property type="match status" value="1"/>
</dbReference>
<evidence type="ECO:0000313" key="10">
    <source>
        <dbReference type="EMBL" id="RZF20491.1"/>
    </source>
</evidence>
<evidence type="ECO:0000256" key="3">
    <source>
        <dbReference type="ARBA" id="ARBA00022475"/>
    </source>
</evidence>
<dbReference type="InterPro" id="IPR007272">
    <property type="entry name" value="Sulf_transp_TsuA/YedE"/>
</dbReference>
<keyword evidence="11" id="KW-1185">Reference proteome</keyword>
<organism evidence="10 11">
    <name type="scientific">Halobacteriovorax vibrionivorans</name>
    <dbReference type="NCBI Taxonomy" id="2152716"/>
    <lineage>
        <taxon>Bacteria</taxon>
        <taxon>Pseudomonadati</taxon>
        <taxon>Bdellovibrionota</taxon>
        <taxon>Bacteriovoracia</taxon>
        <taxon>Bacteriovoracales</taxon>
        <taxon>Halobacteriovoraceae</taxon>
        <taxon>Halobacteriovorax</taxon>
    </lineage>
</organism>
<comment type="caution">
    <text evidence="10">The sequence shown here is derived from an EMBL/GenBank/DDBJ whole genome shotgun (WGS) entry which is preliminary data.</text>
</comment>
<proteinExistence type="inferred from homology"/>
<comment type="similarity">
    <text evidence="8">Belongs to the TsuA/YedE (TC 9.B.102) family.</text>
</comment>
<dbReference type="PANTHER" id="PTHR30574:SF1">
    <property type="entry name" value="SULPHUR TRANSPORT DOMAIN-CONTAINING PROTEIN"/>
    <property type="match status" value="1"/>
</dbReference>
<reference evidence="11" key="1">
    <citation type="journal article" date="2019" name="Int. J. Syst. Evol. Microbiol.">
        <title>Halobacteriovorax valvorus sp. nov., a novel prokaryotic predator isolated from coastal seawater of China.</title>
        <authorList>
            <person name="Chen M.-X."/>
        </authorList>
    </citation>
    <scope>NUCLEOTIDE SEQUENCE [LARGE SCALE GENOMIC DNA]</scope>
    <source>
        <strain evidence="11">BL9</strain>
    </source>
</reference>
<keyword evidence="2" id="KW-0813">Transport</keyword>
<evidence type="ECO:0000256" key="5">
    <source>
        <dbReference type="ARBA" id="ARBA00022692"/>
    </source>
</evidence>
<gene>
    <name evidence="10" type="ORF">DAY19_10915</name>
</gene>
<accession>A0ABY0IFA4</accession>
<evidence type="ECO:0000256" key="9">
    <source>
        <dbReference type="SAM" id="Phobius"/>
    </source>
</evidence>
<evidence type="ECO:0000256" key="8">
    <source>
        <dbReference type="ARBA" id="ARBA00035655"/>
    </source>
</evidence>
<evidence type="ECO:0000256" key="7">
    <source>
        <dbReference type="ARBA" id="ARBA00023136"/>
    </source>
</evidence>
<keyword evidence="7 9" id="KW-0472">Membrane</keyword>
<keyword evidence="3" id="KW-1003">Cell membrane</keyword>
<keyword evidence="4" id="KW-0997">Cell inner membrane</keyword>
<evidence type="ECO:0000256" key="4">
    <source>
        <dbReference type="ARBA" id="ARBA00022519"/>
    </source>
</evidence>
<name>A0ABY0IFA4_9BACT</name>
<evidence type="ECO:0000313" key="11">
    <source>
        <dbReference type="Proteomes" id="UP000443582"/>
    </source>
</evidence>
<feature type="transmembrane region" description="Helical" evidence="9">
    <location>
        <begin position="115"/>
        <end position="137"/>
    </location>
</feature>
<dbReference type="Pfam" id="PF04143">
    <property type="entry name" value="Sulf_transp"/>
    <property type="match status" value="1"/>
</dbReference>
<sequence>MDTFLWPLVGGILIGLSAAMLLLFNGRVAGISGILFNCHKAFVGEGWRAFFIVGLIVGGVLIKFISPEFFSFDINLSFPRAIIAGLLVGVGTKLGSGCTSGHGVCGLARLSKRSFIATITFMLTGAITVFIMGQLGATI</sequence>
<keyword evidence="5 9" id="KW-0812">Transmembrane</keyword>
<comment type="subcellular location">
    <subcellularLocation>
        <location evidence="1">Cell inner membrane</location>
        <topology evidence="1">Multi-pass membrane protein</topology>
    </subcellularLocation>
</comment>